<evidence type="ECO:0000313" key="10">
    <source>
        <dbReference type="Proteomes" id="UP000243217"/>
    </source>
</evidence>
<evidence type="ECO:0000256" key="8">
    <source>
        <dbReference type="SAM" id="MobiDB-lite"/>
    </source>
</evidence>
<dbReference type="EMBL" id="JNBS01000342">
    <property type="protein sequence ID" value="OQS06453.1"/>
    <property type="molecule type" value="Genomic_DNA"/>
</dbReference>
<comment type="subcellular location">
    <subcellularLocation>
        <location evidence="7">Cell membrane</location>
        <topology evidence="7">Multi-pass membrane protein</topology>
    </subcellularLocation>
    <subcellularLocation>
        <location evidence="1">Membrane</location>
        <topology evidence="1">Multi-pass membrane protein</topology>
    </subcellularLocation>
</comment>
<feature type="transmembrane region" description="Helical" evidence="7">
    <location>
        <begin position="29"/>
        <end position="50"/>
    </location>
</feature>
<dbReference type="GO" id="GO:0005886">
    <property type="term" value="C:plasma membrane"/>
    <property type="evidence" value="ECO:0007669"/>
    <property type="project" value="UniProtKB-SubCell"/>
</dbReference>
<feature type="transmembrane region" description="Helical" evidence="7">
    <location>
        <begin position="277"/>
        <end position="299"/>
    </location>
</feature>
<accession>A0A1W0A830</accession>
<organism evidence="9 10">
    <name type="scientific">Thraustotheca clavata</name>
    <dbReference type="NCBI Taxonomy" id="74557"/>
    <lineage>
        <taxon>Eukaryota</taxon>
        <taxon>Sar</taxon>
        <taxon>Stramenopiles</taxon>
        <taxon>Oomycota</taxon>
        <taxon>Saprolegniomycetes</taxon>
        <taxon>Saprolegniales</taxon>
        <taxon>Achlyaceae</taxon>
        <taxon>Thraustotheca</taxon>
    </lineage>
</organism>
<feature type="transmembrane region" description="Helical" evidence="7">
    <location>
        <begin position="513"/>
        <end position="541"/>
    </location>
</feature>
<feature type="transmembrane region" description="Helical" evidence="7">
    <location>
        <begin position="615"/>
        <end position="639"/>
    </location>
</feature>
<dbReference type="OrthoDB" id="420519at2759"/>
<keyword evidence="10" id="KW-1185">Reference proteome</keyword>
<dbReference type="PANTHER" id="PTHR12385">
    <property type="entry name" value="CHOLINE TRANSPORTER-LIKE (SLC FAMILY 44)"/>
    <property type="match status" value="1"/>
</dbReference>
<comment type="function">
    <text evidence="7">Choline transporter.</text>
</comment>
<keyword evidence="5 7" id="KW-0472">Membrane</keyword>
<evidence type="ECO:0000256" key="6">
    <source>
        <dbReference type="ARBA" id="ARBA00023180"/>
    </source>
</evidence>
<proteinExistence type="inferred from homology"/>
<name>A0A1W0A830_9STRA</name>
<dbReference type="GO" id="GO:0022857">
    <property type="term" value="F:transmembrane transporter activity"/>
    <property type="evidence" value="ECO:0007669"/>
    <property type="project" value="UniProtKB-UniRule"/>
</dbReference>
<keyword evidence="6" id="KW-0325">Glycoprotein</keyword>
<comment type="similarity">
    <text evidence="2 7">Belongs to the CTL (choline transporter-like) family.</text>
</comment>
<feature type="transmembrane region" description="Helical" evidence="7">
    <location>
        <begin position="383"/>
        <end position="412"/>
    </location>
</feature>
<protein>
    <recommendedName>
        <fullName evidence="7">Choline transporter-like protein</fullName>
    </recommendedName>
</protein>
<dbReference type="Proteomes" id="UP000243217">
    <property type="component" value="Unassembled WGS sequence"/>
</dbReference>
<gene>
    <name evidence="9" type="ORF">THRCLA_01512</name>
</gene>
<evidence type="ECO:0000256" key="3">
    <source>
        <dbReference type="ARBA" id="ARBA00022692"/>
    </source>
</evidence>
<sequence length="742" mass="80702">MGCCGGKEDVVPDGEGGVVPNSTRKCRDVLCCLLFLVFWIGMAIVAILGLTNGEPKNLIYGTDFNGSVCGLGSQSSSNLTYYPRITQDMVAQAAKGIQPLDMKFYGLCVSTCPKVGNYICSYAAEAEVQSANPGATASQLNTARKNRISTMMSPDCWLVPLNLEIVAFRCLPVSQESSNSTVICTQPADSPEYYDVVNGVKVPNSKCEVAQTITTSKTIAQANSDPIMDKLQTTIAMVGRFVGDIQKTYAEVLVVCGVGSLILGWFFLFFMRCCAGCVIWLVLFCVVGVLAGLTLFFLVKGDIIHSSDISSITAQINSIQSSATVSLPASLSVARSNIKVYQAAAVISLIMTIIMLLIVCFMRKRIKIAIGIIKEASRTIQHMPLLVLFPVFPAVFSIILFIYTTVIGAYIYSANGGIILPSSLVSQLPGNASASVVKGWDAQLNATTSAIKPNQLMQIMIAYHVFGFLWTNQIIQAISMTTIAGAVCRHYWSREHTAAEMGRFPIASSLKNCFRYHFGSLAFGAFLIAVIQFIRMVLMYIDRQTKQLQNSNLAVKVAIKIVACCLWCLEKCIKFISKNAYIMIAMKGRSFCSSTKEAFMLIFANMAQIATTSMIINLVAMVGVAAIGVGCVLVLFLYLDYKPQFKTGGDKELNSLFPPCIIGFILAWFVGSSFIGVYEMCVDTILLCFCEDRRINKDTGKFYMSKELQAFVEKTSKKSVSSPKKPEDTPASPANGNGAVDV</sequence>
<feature type="transmembrane region" description="Helical" evidence="7">
    <location>
        <begin position="340"/>
        <end position="362"/>
    </location>
</feature>
<keyword evidence="3 7" id="KW-0812">Transmembrane</keyword>
<evidence type="ECO:0000256" key="5">
    <source>
        <dbReference type="ARBA" id="ARBA00023136"/>
    </source>
</evidence>
<dbReference type="AlphaFoldDB" id="A0A1W0A830"/>
<keyword evidence="4 7" id="KW-1133">Transmembrane helix</keyword>
<dbReference type="Pfam" id="PF04515">
    <property type="entry name" value="Choline_transpo"/>
    <property type="match status" value="1"/>
</dbReference>
<evidence type="ECO:0000256" key="1">
    <source>
        <dbReference type="ARBA" id="ARBA00004141"/>
    </source>
</evidence>
<feature type="transmembrane region" description="Helical" evidence="7">
    <location>
        <begin position="249"/>
        <end position="270"/>
    </location>
</feature>
<evidence type="ECO:0000256" key="7">
    <source>
        <dbReference type="RuleBase" id="RU368066"/>
    </source>
</evidence>
<comment type="caution">
    <text evidence="9">The sequence shown here is derived from an EMBL/GenBank/DDBJ whole genome shotgun (WGS) entry which is preliminary data.</text>
</comment>
<feature type="transmembrane region" description="Helical" evidence="7">
    <location>
        <begin position="660"/>
        <end position="678"/>
    </location>
</feature>
<feature type="region of interest" description="Disordered" evidence="8">
    <location>
        <begin position="713"/>
        <end position="742"/>
    </location>
</feature>
<evidence type="ECO:0000313" key="9">
    <source>
        <dbReference type="EMBL" id="OQS06453.1"/>
    </source>
</evidence>
<reference evidence="9 10" key="1">
    <citation type="journal article" date="2014" name="Genome Biol. Evol.">
        <title>The secreted proteins of Achlya hypogyna and Thraustotheca clavata identify the ancestral oomycete secretome and reveal gene acquisitions by horizontal gene transfer.</title>
        <authorList>
            <person name="Misner I."/>
            <person name="Blouin N."/>
            <person name="Leonard G."/>
            <person name="Richards T.A."/>
            <person name="Lane C.E."/>
        </authorList>
    </citation>
    <scope>NUCLEOTIDE SEQUENCE [LARGE SCALE GENOMIC DNA]</scope>
    <source>
        <strain evidence="9 10">ATCC 34112</strain>
    </source>
</reference>
<evidence type="ECO:0000256" key="4">
    <source>
        <dbReference type="ARBA" id="ARBA00022989"/>
    </source>
</evidence>
<dbReference type="InterPro" id="IPR007603">
    <property type="entry name" value="Choline_transptr-like"/>
</dbReference>
<evidence type="ECO:0000256" key="2">
    <source>
        <dbReference type="ARBA" id="ARBA00007168"/>
    </source>
</evidence>
<dbReference type="PANTHER" id="PTHR12385:SF14">
    <property type="entry name" value="CHOLINE TRANSPORTER-LIKE 2"/>
    <property type="match status" value="1"/>
</dbReference>